<sequence length="319" mass="36273">MEITGKEKIYYGGNITITKQDETCTIYKMQDVSGEGTMTCYRVFPGIDLMYNDFHMSGCYAKFQPKVNMLGIDHCREGRIEWEFQNGSYMYLAEGDLQISNKKNHTNNYGFPLNHYHGITVAIYIDEARKTLSTVLDGFAVDVTALQEKFCTGAKPFIMRAGDSIQHIFSELYTVPGQIRQMYFKIKVLELLLFLSAVEAPGNGEERRYFPRRQVNTVKAVRKYISENMDRHFTLNELSARFDIPLTTLKLCFKGVYGASVKTYLRAYRMQAAALMLSRSNESIAMIAGKVGYDNASKFATAFKAATGKSPQEYRKSLV</sequence>
<proteinExistence type="predicted"/>
<dbReference type="PROSITE" id="PS01124">
    <property type="entry name" value="HTH_ARAC_FAMILY_2"/>
    <property type="match status" value="1"/>
</dbReference>
<dbReference type="RefSeq" id="WP_162499706.1">
    <property type="nucleotide sequence ID" value="NZ_AP018449.1"/>
</dbReference>
<dbReference type="InterPro" id="IPR018060">
    <property type="entry name" value="HTH_AraC"/>
</dbReference>
<protein>
    <submittedName>
        <fullName evidence="5">Regulatory protein PchR</fullName>
    </submittedName>
</protein>
<dbReference type="GO" id="GO:0043565">
    <property type="term" value="F:sequence-specific DNA binding"/>
    <property type="evidence" value="ECO:0007669"/>
    <property type="project" value="InterPro"/>
</dbReference>
<keyword evidence="3" id="KW-0804">Transcription</keyword>
<accession>A0A348ALA3</accession>
<evidence type="ECO:0000256" key="1">
    <source>
        <dbReference type="ARBA" id="ARBA00023015"/>
    </source>
</evidence>
<dbReference type="Pfam" id="PF12833">
    <property type="entry name" value="HTH_18"/>
    <property type="match status" value="1"/>
</dbReference>
<dbReference type="Gene3D" id="1.10.10.60">
    <property type="entry name" value="Homeodomain-like"/>
    <property type="match status" value="1"/>
</dbReference>
<dbReference type="EMBL" id="AP018449">
    <property type="protein sequence ID" value="BBB91851.1"/>
    <property type="molecule type" value="Genomic_DNA"/>
</dbReference>
<dbReference type="Proteomes" id="UP000276437">
    <property type="component" value="Chromosome"/>
</dbReference>
<gene>
    <name evidence="5" type="primary">pchR_3</name>
    <name evidence="5" type="ORF">MAMMFC1_02536</name>
</gene>
<dbReference type="InterPro" id="IPR020449">
    <property type="entry name" value="Tscrpt_reg_AraC-type_HTH"/>
</dbReference>
<name>A0A348ALA3_9FIRM</name>
<dbReference type="InterPro" id="IPR053142">
    <property type="entry name" value="PchR_regulatory_protein"/>
</dbReference>
<evidence type="ECO:0000256" key="2">
    <source>
        <dbReference type="ARBA" id="ARBA00023125"/>
    </source>
</evidence>
<feature type="domain" description="HTH araC/xylS-type" evidence="4">
    <location>
        <begin position="219"/>
        <end position="317"/>
    </location>
</feature>
<dbReference type="KEGG" id="mana:MAMMFC1_02536"/>
<dbReference type="SMART" id="SM00342">
    <property type="entry name" value="HTH_ARAC"/>
    <property type="match status" value="1"/>
</dbReference>
<dbReference type="PANTHER" id="PTHR47893:SF1">
    <property type="entry name" value="REGULATORY PROTEIN PCHR"/>
    <property type="match status" value="1"/>
</dbReference>
<evidence type="ECO:0000313" key="6">
    <source>
        <dbReference type="Proteomes" id="UP000276437"/>
    </source>
</evidence>
<dbReference type="AlphaFoldDB" id="A0A348ALA3"/>
<dbReference type="SUPFAM" id="SSF46689">
    <property type="entry name" value="Homeodomain-like"/>
    <property type="match status" value="1"/>
</dbReference>
<reference evidence="5 6" key="1">
    <citation type="journal article" date="2018" name="Int. J. Syst. Evol. Microbiol.">
        <title>Methylomusa anaerophila gen. nov., sp. nov., an anaerobic methanol-utilizing bacterium isolated from a microbial fuel cell.</title>
        <authorList>
            <person name="Amano N."/>
            <person name="Yamamuro A."/>
            <person name="Miyahara M."/>
            <person name="Kouzuma A."/>
            <person name="Abe T."/>
            <person name="Watanabe K."/>
        </authorList>
    </citation>
    <scope>NUCLEOTIDE SEQUENCE [LARGE SCALE GENOMIC DNA]</scope>
    <source>
        <strain evidence="5 6">MMFC1</strain>
    </source>
</reference>
<keyword evidence="2" id="KW-0238">DNA-binding</keyword>
<dbReference type="PANTHER" id="PTHR47893">
    <property type="entry name" value="REGULATORY PROTEIN PCHR"/>
    <property type="match status" value="1"/>
</dbReference>
<dbReference type="GO" id="GO:0003700">
    <property type="term" value="F:DNA-binding transcription factor activity"/>
    <property type="evidence" value="ECO:0007669"/>
    <property type="project" value="InterPro"/>
</dbReference>
<evidence type="ECO:0000256" key="3">
    <source>
        <dbReference type="ARBA" id="ARBA00023163"/>
    </source>
</evidence>
<organism evidence="5 6">
    <name type="scientific">Methylomusa anaerophila</name>
    <dbReference type="NCBI Taxonomy" id="1930071"/>
    <lineage>
        <taxon>Bacteria</taxon>
        <taxon>Bacillati</taxon>
        <taxon>Bacillota</taxon>
        <taxon>Negativicutes</taxon>
        <taxon>Selenomonadales</taxon>
        <taxon>Sporomusaceae</taxon>
        <taxon>Methylomusa</taxon>
    </lineage>
</organism>
<dbReference type="PRINTS" id="PR00032">
    <property type="entry name" value="HTHARAC"/>
</dbReference>
<evidence type="ECO:0000313" key="5">
    <source>
        <dbReference type="EMBL" id="BBB91851.1"/>
    </source>
</evidence>
<evidence type="ECO:0000259" key="4">
    <source>
        <dbReference type="PROSITE" id="PS01124"/>
    </source>
</evidence>
<dbReference type="InterPro" id="IPR009057">
    <property type="entry name" value="Homeodomain-like_sf"/>
</dbReference>
<keyword evidence="1" id="KW-0805">Transcription regulation</keyword>
<keyword evidence="6" id="KW-1185">Reference proteome</keyword>